<evidence type="ECO:0000256" key="4">
    <source>
        <dbReference type="ARBA" id="ARBA00022989"/>
    </source>
</evidence>
<evidence type="ECO:0000256" key="1">
    <source>
        <dbReference type="ARBA" id="ARBA00004651"/>
    </source>
</evidence>
<feature type="transmembrane region" description="Helical" evidence="6">
    <location>
        <begin position="352"/>
        <end position="371"/>
    </location>
</feature>
<dbReference type="EMBL" id="SNRY01001374">
    <property type="protein sequence ID" value="KAA6331414.1"/>
    <property type="molecule type" value="Genomic_DNA"/>
</dbReference>
<dbReference type="InterPro" id="IPR018383">
    <property type="entry name" value="UPF0324_pro"/>
</dbReference>
<evidence type="ECO:0008006" key="8">
    <source>
        <dbReference type="Google" id="ProtNLM"/>
    </source>
</evidence>
<feature type="transmembrane region" description="Helical" evidence="6">
    <location>
        <begin position="187"/>
        <end position="210"/>
    </location>
</feature>
<feature type="transmembrane region" description="Helical" evidence="6">
    <location>
        <begin position="285"/>
        <end position="302"/>
    </location>
</feature>
<sequence length="417" mass="45075">MSAKYLQQFKNEDWIATILGLVLVSAIILFSSRIPALPKDLSTTVAWWAIGGLFLISLLFSAVGVKLLGESLKGFIPAFLAIFAFSVFAFYLTTIPAIKTTKIETVFFAVAIGLIIRNTIGLPKWLSAAVKSEYYIKIGLVLLGTSVLFGEIMKAGALGLLQAVVVVFAVWYFAFWLTRKLKVDKEIGIMLASAVSICGVSAAIATCGAIKGDSKKLSFVISLVLVVAIPMMYLMPLAAKWIGLSQEVSGAWLGGTIDTTGAVVASGKFLGEVAEKYSVIIKSSQNVLLGVAAFIISIYWSLRGTNQQERPTAGVIWERFPKFVLGFILASLIFSFLIPAEQAKPLGDIAKGLREIMFSIAFICIGLETDFRFIFSKENSRNIWAFLGAQGFNIIITLGVAYLLFNVLTGEGGTPIA</sequence>
<evidence type="ECO:0000256" key="3">
    <source>
        <dbReference type="ARBA" id="ARBA00022692"/>
    </source>
</evidence>
<comment type="subcellular location">
    <subcellularLocation>
        <location evidence="1">Cell membrane</location>
        <topology evidence="1">Multi-pass membrane protein</topology>
    </subcellularLocation>
</comment>
<evidence type="ECO:0000256" key="2">
    <source>
        <dbReference type="ARBA" id="ARBA00022475"/>
    </source>
</evidence>
<feature type="transmembrane region" description="Helical" evidence="6">
    <location>
        <begin position="134"/>
        <end position="150"/>
    </location>
</feature>
<feature type="transmembrane region" description="Helical" evidence="6">
    <location>
        <begin position="217"/>
        <end position="235"/>
    </location>
</feature>
<organism evidence="7">
    <name type="scientific">termite gut metagenome</name>
    <dbReference type="NCBI Taxonomy" id="433724"/>
    <lineage>
        <taxon>unclassified sequences</taxon>
        <taxon>metagenomes</taxon>
        <taxon>organismal metagenomes</taxon>
    </lineage>
</organism>
<dbReference type="PANTHER" id="PTHR30106">
    <property type="entry name" value="INNER MEMBRANE PROTEIN YEIH-RELATED"/>
    <property type="match status" value="1"/>
</dbReference>
<evidence type="ECO:0000256" key="6">
    <source>
        <dbReference type="SAM" id="Phobius"/>
    </source>
</evidence>
<feature type="transmembrane region" description="Helical" evidence="6">
    <location>
        <begin position="74"/>
        <end position="93"/>
    </location>
</feature>
<reference evidence="7" key="1">
    <citation type="submission" date="2019-03" db="EMBL/GenBank/DDBJ databases">
        <title>Single cell metagenomics reveals metabolic interactions within the superorganism composed of flagellate Streblomastix strix and complex community of Bacteroidetes bacteria on its surface.</title>
        <authorList>
            <person name="Treitli S.C."/>
            <person name="Kolisko M."/>
            <person name="Husnik F."/>
            <person name="Keeling P."/>
            <person name="Hampl V."/>
        </authorList>
    </citation>
    <scope>NUCLEOTIDE SEQUENCE</scope>
    <source>
        <strain evidence="7">STM</strain>
    </source>
</reference>
<feature type="transmembrane region" description="Helical" evidence="6">
    <location>
        <begin position="105"/>
        <end position="122"/>
    </location>
</feature>
<feature type="transmembrane region" description="Helical" evidence="6">
    <location>
        <begin position="157"/>
        <end position="175"/>
    </location>
</feature>
<dbReference type="GO" id="GO:0005886">
    <property type="term" value="C:plasma membrane"/>
    <property type="evidence" value="ECO:0007669"/>
    <property type="project" value="UniProtKB-SubCell"/>
</dbReference>
<evidence type="ECO:0000256" key="5">
    <source>
        <dbReference type="ARBA" id="ARBA00023136"/>
    </source>
</evidence>
<keyword evidence="5 6" id="KW-0472">Membrane</keyword>
<keyword evidence="3 6" id="KW-0812">Transmembrane</keyword>
<proteinExistence type="predicted"/>
<dbReference type="AlphaFoldDB" id="A0A5J4RD48"/>
<dbReference type="Pfam" id="PF03601">
    <property type="entry name" value="Cons_hypoth698"/>
    <property type="match status" value="1"/>
</dbReference>
<feature type="transmembrane region" description="Helical" evidence="6">
    <location>
        <begin position="14"/>
        <end position="34"/>
    </location>
</feature>
<gene>
    <name evidence="7" type="ORF">EZS27_019980</name>
</gene>
<accession>A0A5J4RD48</accession>
<comment type="caution">
    <text evidence="7">The sequence shown here is derived from an EMBL/GenBank/DDBJ whole genome shotgun (WGS) entry which is preliminary data.</text>
</comment>
<protein>
    <recommendedName>
        <fullName evidence="8">Sulfate exporter family transporter</fullName>
    </recommendedName>
</protein>
<name>A0A5J4RD48_9ZZZZ</name>
<evidence type="ECO:0000313" key="7">
    <source>
        <dbReference type="EMBL" id="KAA6331414.1"/>
    </source>
</evidence>
<keyword evidence="4 6" id="KW-1133">Transmembrane helix</keyword>
<keyword evidence="2" id="KW-1003">Cell membrane</keyword>
<feature type="transmembrane region" description="Helical" evidence="6">
    <location>
        <begin position="383"/>
        <end position="405"/>
    </location>
</feature>
<dbReference type="PANTHER" id="PTHR30106:SF1">
    <property type="entry name" value="UPF0324 MEMBRANE PROTEIN FN0533"/>
    <property type="match status" value="1"/>
</dbReference>
<feature type="transmembrane region" description="Helical" evidence="6">
    <location>
        <begin position="46"/>
        <end position="68"/>
    </location>
</feature>
<feature type="transmembrane region" description="Helical" evidence="6">
    <location>
        <begin position="323"/>
        <end position="340"/>
    </location>
</feature>